<protein>
    <recommendedName>
        <fullName evidence="8">ZIP zinc transporter</fullName>
    </recommendedName>
</protein>
<comment type="subcellular location">
    <subcellularLocation>
        <location evidence="1">Membrane</location>
        <topology evidence="1">Multi-pass membrane protein</topology>
    </subcellularLocation>
</comment>
<dbReference type="InterPro" id="IPR050799">
    <property type="entry name" value="ZIP_Transporter"/>
</dbReference>
<dbReference type="Proteomes" id="UP000178659">
    <property type="component" value="Unassembled WGS sequence"/>
</dbReference>
<evidence type="ECO:0000256" key="4">
    <source>
        <dbReference type="ARBA" id="ARBA00023136"/>
    </source>
</evidence>
<dbReference type="GO" id="GO:0005385">
    <property type="term" value="F:zinc ion transmembrane transporter activity"/>
    <property type="evidence" value="ECO:0007669"/>
    <property type="project" value="TreeGrafter"/>
</dbReference>
<dbReference type="PANTHER" id="PTHR12191">
    <property type="entry name" value="SOLUTE CARRIER FAMILY 39"/>
    <property type="match status" value="1"/>
</dbReference>
<evidence type="ECO:0000313" key="7">
    <source>
        <dbReference type="Proteomes" id="UP000178659"/>
    </source>
</evidence>
<dbReference type="GO" id="GO:0071578">
    <property type="term" value="P:zinc ion import across plasma membrane"/>
    <property type="evidence" value="ECO:0007669"/>
    <property type="project" value="TreeGrafter"/>
</dbReference>
<dbReference type="PANTHER" id="PTHR12191:SF37">
    <property type="entry name" value="ZINC TRANSPORTER FOI"/>
    <property type="match status" value="1"/>
</dbReference>
<dbReference type="EMBL" id="MHCC01000027">
    <property type="protein sequence ID" value="OGY12550.1"/>
    <property type="molecule type" value="Genomic_DNA"/>
</dbReference>
<feature type="transmembrane region" description="Helical" evidence="5">
    <location>
        <begin position="67"/>
        <end position="87"/>
    </location>
</feature>
<evidence type="ECO:0000256" key="3">
    <source>
        <dbReference type="ARBA" id="ARBA00022989"/>
    </source>
</evidence>
<gene>
    <name evidence="6" type="ORF">A3A77_01090</name>
</gene>
<feature type="transmembrane region" description="Helical" evidence="5">
    <location>
        <begin position="6"/>
        <end position="27"/>
    </location>
</feature>
<feature type="transmembrane region" description="Helical" evidence="5">
    <location>
        <begin position="164"/>
        <end position="187"/>
    </location>
</feature>
<organism evidence="6 7">
    <name type="scientific">Candidatus Blackburnbacteria bacterium RIFCSPLOWO2_01_FULL_40_20</name>
    <dbReference type="NCBI Taxonomy" id="1797519"/>
    <lineage>
        <taxon>Bacteria</taxon>
        <taxon>Candidatus Blackburniibacteriota</taxon>
    </lineage>
</organism>
<name>A0A1G1VAV9_9BACT</name>
<keyword evidence="4 5" id="KW-0472">Membrane</keyword>
<keyword evidence="2 5" id="KW-0812">Transmembrane</keyword>
<feature type="transmembrane region" description="Helical" evidence="5">
    <location>
        <begin position="34"/>
        <end position="55"/>
    </location>
</feature>
<dbReference type="GO" id="GO:0005886">
    <property type="term" value="C:plasma membrane"/>
    <property type="evidence" value="ECO:0007669"/>
    <property type="project" value="TreeGrafter"/>
</dbReference>
<dbReference type="GO" id="GO:0030003">
    <property type="term" value="P:intracellular monoatomic cation homeostasis"/>
    <property type="evidence" value="ECO:0007669"/>
    <property type="project" value="TreeGrafter"/>
</dbReference>
<evidence type="ECO:0000256" key="2">
    <source>
        <dbReference type="ARBA" id="ARBA00022692"/>
    </source>
</evidence>
<evidence type="ECO:0008006" key="8">
    <source>
        <dbReference type="Google" id="ProtNLM"/>
    </source>
</evidence>
<feature type="transmembrane region" description="Helical" evidence="5">
    <location>
        <begin position="193"/>
        <end position="213"/>
    </location>
</feature>
<dbReference type="InterPro" id="IPR003689">
    <property type="entry name" value="ZIP"/>
</dbReference>
<dbReference type="Pfam" id="PF02535">
    <property type="entry name" value="Zip"/>
    <property type="match status" value="1"/>
</dbReference>
<evidence type="ECO:0000256" key="5">
    <source>
        <dbReference type="SAM" id="Phobius"/>
    </source>
</evidence>
<accession>A0A1G1VAV9</accession>
<evidence type="ECO:0000313" key="6">
    <source>
        <dbReference type="EMBL" id="OGY12550.1"/>
    </source>
</evidence>
<reference evidence="6 7" key="1">
    <citation type="journal article" date="2016" name="Nat. Commun.">
        <title>Thousands of microbial genomes shed light on interconnected biogeochemical processes in an aquifer system.</title>
        <authorList>
            <person name="Anantharaman K."/>
            <person name="Brown C.T."/>
            <person name="Hug L.A."/>
            <person name="Sharon I."/>
            <person name="Castelle C.J."/>
            <person name="Probst A.J."/>
            <person name="Thomas B.C."/>
            <person name="Singh A."/>
            <person name="Wilkins M.J."/>
            <person name="Karaoz U."/>
            <person name="Brodie E.L."/>
            <person name="Williams K.H."/>
            <person name="Hubbard S.S."/>
            <person name="Banfield J.F."/>
        </authorList>
    </citation>
    <scope>NUCLEOTIDE SEQUENCE [LARGE SCALE GENOMIC DNA]</scope>
</reference>
<proteinExistence type="predicted"/>
<keyword evidence="3 5" id="KW-1133">Transmembrane helix</keyword>
<feature type="transmembrane region" description="Helical" evidence="5">
    <location>
        <begin position="225"/>
        <end position="245"/>
    </location>
</feature>
<comment type="caution">
    <text evidence="6">The sequence shown here is derived from an EMBL/GenBank/DDBJ whole genome shotgun (WGS) entry which is preliminary data.</text>
</comment>
<evidence type="ECO:0000256" key="1">
    <source>
        <dbReference type="ARBA" id="ARBA00004141"/>
    </source>
</evidence>
<dbReference type="AlphaFoldDB" id="A0A1G1VAV9"/>
<sequence>METILSVIGLTTLGSVAGLIGGIFLLSQEKLAKVLSIHAIPFAAGVMLAVSLLDILPEAIEGSNVRVVLQLVLLVVVVAFLFEQFLLHLHHHEGHVKTLKTSLPLVISGDTIHNFIDGLAIATAFLVDPKLGFVVAVATFLHELPHEMGDFGLMLAAGWKKPKIILVNLLSAMSTFLGAGVALLFSANFENSLVSLLAIAGGLFLYISLSDLLPEVQEEQKDIPWHQSSLFIGGVVLVWLMTTILPV</sequence>
<dbReference type="GO" id="GO:0140410">
    <property type="term" value="F:monoatomic cation:bicarbonate symporter activity"/>
    <property type="evidence" value="ECO:0007669"/>
    <property type="project" value="TreeGrafter"/>
</dbReference>